<dbReference type="EMBL" id="LCQD01000005">
    <property type="protein sequence ID" value="KKW13063.1"/>
    <property type="molecule type" value="Genomic_DNA"/>
</dbReference>
<evidence type="ECO:0000313" key="1">
    <source>
        <dbReference type="EMBL" id="KKW13063.1"/>
    </source>
</evidence>
<organism evidence="1 2">
    <name type="scientific">Candidatus Gottesmanbacteria bacterium GW2011_GWB1_49_7</name>
    <dbReference type="NCBI Taxonomy" id="1618448"/>
    <lineage>
        <taxon>Bacteria</taxon>
        <taxon>Candidatus Gottesmaniibacteriota</taxon>
    </lineage>
</organism>
<dbReference type="Proteomes" id="UP000034588">
    <property type="component" value="Unassembled WGS sequence"/>
</dbReference>
<protein>
    <submittedName>
        <fullName evidence="1">Uncharacterized protein</fullName>
    </submittedName>
</protein>
<reference evidence="1 2" key="1">
    <citation type="journal article" date="2015" name="Nature">
        <title>rRNA introns, odd ribosomes, and small enigmatic genomes across a large radiation of phyla.</title>
        <authorList>
            <person name="Brown C.T."/>
            <person name="Hug L.A."/>
            <person name="Thomas B.C."/>
            <person name="Sharon I."/>
            <person name="Castelle C.J."/>
            <person name="Singh A."/>
            <person name="Wilkins M.J."/>
            <person name="Williams K.H."/>
            <person name="Banfield J.F."/>
        </authorList>
    </citation>
    <scope>NUCLEOTIDE SEQUENCE [LARGE SCALE GENOMIC DNA]</scope>
</reference>
<name>A0A0G1W2V8_9BACT</name>
<accession>A0A0G1W2V8</accession>
<evidence type="ECO:0000313" key="2">
    <source>
        <dbReference type="Proteomes" id="UP000034588"/>
    </source>
</evidence>
<comment type="caution">
    <text evidence="1">The sequence shown here is derived from an EMBL/GenBank/DDBJ whole genome shotgun (WGS) entry which is preliminary data.</text>
</comment>
<gene>
    <name evidence="1" type="ORF">UY48_C0005G0019</name>
</gene>
<dbReference type="AlphaFoldDB" id="A0A0G1W2V8"/>
<proteinExistence type="predicted"/>
<sequence length="80" mass="9281">MSYGPWGFKIIYKPGYCADCGEPEAKVIYYGLPHHMCLQCDPPLLTGFWSRLTAHLPFSGWMMVYKGSYWRALWRWVSGA</sequence>